<dbReference type="GO" id="GO:0004198">
    <property type="term" value="F:calcium-dependent cysteine-type endopeptidase activity"/>
    <property type="evidence" value="ECO:0007669"/>
    <property type="project" value="InterPro"/>
</dbReference>
<dbReference type="GO" id="GO:0005737">
    <property type="term" value="C:cytoplasm"/>
    <property type="evidence" value="ECO:0007669"/>
    <property type="project" value="TreeGrafter"/>
</dbReference>
<dbReference type="Gene3D" id="3.90.70.10">
    <property type="entry name" value="Cysteine proteinases"/>
    <property type="match status" value="1"/>
</dbReference>
<dbReference type="PANTHER" id="PTHR10183:SF382">
    <property type="entry name" value="CALPAIN-15"/>
    <property type="match status" value="1"/>
</dbReference>
<evidence type="ECO:0000256" key="3">
    <source>
        <dbReference type="PROSITE-ProRule" id="PRU00239"/>
    </source>
</evidence>
<dbReference type="InParanoid" id="E3NM44"/>
<dbReference type="PANTHER" id="PTHR10183">
    <property type="entry name" value="CALPAIN"/>
    <property type="match status" value="1"/>
</dbReference>
<evidence type="ECO:0000259" key="4">
    <source>
        <dbReference type="PROSITE" id="PS50203"/>
    </source>
</evidence>
<dbReference type="EMBL" id="DS268978">
    <property type="protein sequence ID" value="EFP06610.1"/>
    <property type="molecule type" value="Genomic_DNA"/>
</dbReference>
<dbReference type="PRINTS" id="PR00704">
    <property type="entry name" value="CALPAIN"/>
</dbReference>
<proteinExistence type="inferred from homology"/>
<accession>E3NM44</accession>
<evidence type="ECO:0000313" key="5">
    <source>
        <dbReference type="EMBL" id="EFP06610.1"/>
    </source>
</evidence>
<dbReference type="Proteomes" id="UP000008281">
    <property type="component" value="Unassembled WGS sequence"/>
</dbReference>
<dbReference type="OrthoDB" id="424753at2759"/>
<dbReference type="InterPro" id="IPR022684">
    <property type="entry name" value="Calpain_cysteine_protease"/>
</dbReference>
<dbReference type="eggNOG" id="KOG0045">
    <property type="taxonomic scope" value="Eukaryota"/>
</dbReference>
<feature type="domain" description="Calpain catalytic" evidence="4">
    <location>
        <begin position="34"/>
        <end position="362"/>
    </location>
</feature>
<evidence type="ECO:0000256" key="1">
    <source>
        <dbReference type="ARBA" id="ARBA00007623"/>
    </source>
</evidence>
<dbReference type="SMART" id="SM00230">
    <property type="entry name" value="CysPc"/>
    <property type="match status" value="1"/>
</dbReference>
<comment type="caution">
    <text evidence="3">Lacks conserved residue(s) required for the propagation of feature annotation.</text>
</comment>
<dbReference type="SUPFAM" id="SSF54001">
    <property type="entry name" value="Cysteine proteinases"/>
    <property type="match status" value="1"/>
</dbReference>
<dbReference type="PROSITE" id="PS50203">
    <property type="entry name" value="CALPAIN_CAT"/>
    <property type="match status" value="1"/>
</dbReference>
<comment type="similarity">
    <text evidence="1">Belongs to the peptidase C2 family.</text>
</comment>
<dbReference type="HOGENOM" id="CLU_003001_2_0_1"/>
<dbReference type="GO" id="GO:0006508">
    <property type="term" value="P:proteolysis"/>
    <property type="evidence" value="ECO:0007669"/>
    <property type="project" value="InterPro"/>
</dbReference>
<feature type="active site" evidence="2">
    <location>
        <position position="112"/>
    </location>
</feature>
<dbReference type="Pfam" id="PF00648">
    <property type="entry name" value="Peptidase_C2"/>
    <property type="match status" value="1"/>
</dbReference>
<dbReference type="InterPro" id="IPR001300">
    <property type="entry name" value="Peptidase_C2_calpain_cat"/>
</dbReference>
<sequence>MTVCTNQQNQEDKQLKECEEWVRLFLKDFGPDDIFFDAEFEYSDGSLKWDEHGTILNFIYIKKKSLDLFTNLEWHKNGALNYQKIGNVAFAPLTLYKNTWPFHVYQGNIGDCWLIAPLMTIARRQKLLEWIIPPNDYSLKHGIFLVRLTGFWCETNAVGIIFRLFFNGEWQIVVVDGHLPCDEQGYVEFASVYHDRLWPCLIEKAVAKMLGGYHKLDGGNPTSAFKYLTGHQFGHVVDKIGRISVSFFQRRSGYSQCPISCGFLMTIATPKEYKDNSKKGLANNHAYSLLDTCIHEGHRLVLIGAPNYIKWEGKWSDLPAFNEETTSTWRNFEKKFLEQRFSWMEINDLCERFERLIVCRYHEDWFELRTGEIQLDSTKPEKTLRVTLKRRCTFVIKLSDQNRRIRKSDAHKVAGLINIHRVTKNNQIGKLILSYAADLDWLDQDPENEFVETDSFDLDPGKYFVIFNFISKKLPFEYEFIIKSSSPIDHISYDFVTFENKLASHKSLLKMIESEKCGIEIRKGLVLHEYSRDNFLVLMAENKTKDPIRISVIAKCDLKPCLFQGIETDDLVKIVQELNAPSDLSAIYLTIPAKSKCVIGTLWTLPDGIKLEKQPKKPEISCKYWIRIFEEEIKTKTKREMELMKTKERKKYMYRNTIYKPIPIE</sequence>
<evidence type="ECO:0000256" key="2">
    <source>
        <dbReference type="PIRSR" id="PIRSR622684-1"/>
    </source>
</evidence>
<name>E3NM44_CAERE</name>
<gene>
    <name evidence="5" type="ORF">CRE_04401</name>
</gene>
<organism evidence="6">
    <name type="scientific">Caenorhabditis remanei</name>
    <name type="common">Caenorhabditis vulgaris</name>
    <dbReference type="NCBI Taxonomy" id="31234"/>
    <lineage>
        <taxon>Eukaryota</taxon>
        <taxon>Metazoa</taxon>
        <taxon>Ecdysozoa</taxon>
        <taxon>Nematoda</taxon>
        <taxon>Chromadorea</taxon>
        <taxon>Rhabditida</taxon>
        <taxon>Rhabditina</taxon>
        <taxon>Rhabditomorpha</taxon>
        <taxon>Rhabditoidea</taxon>
        <taxon>Rhabditidae</taxon>
        <taxon>Peloderinae</taxon>
        <taxon>Caenorhabditis</taxon>
    </lineage>
</organism>
<protein>
    <recommendedName>
        <fullName evidence="4">Calpain catalytic domain-containing protein</fullName>
    </recommendedName>
</protein>
<reference evidence="5" key="1">
    <citation type="submission" date="2007-07" db="EMBL/GenBank/DDBJ databases">
        <title>PCAP assembly of the Caenorhabditis remanei genome.</title>
        <authorList>
            <consortium name="The Caenorhabditis remanei Sequencing Consortium"/>
            <person name="Wilson R.K."/>
        </authorList>
    </citation>
    <scope>NUCLEOTIDE SEQUENCE [LARGE SCALE GENOMIC DNA]</scope>
    <source>
        <strain evidence="5">PB4641</strain>
    </source>
</reference>
<keyword evidence="6" id="KW-1185">Reference proteome</keyword>
<feature type="active site" evidence="2">
    <location>
        <position position="285"/>
    </location>
</feature>
<feature type="active site" evidence="2">
    <location>
        <position position="307"/>
    </location>
</feature>
<dbReference type="InterPro" id="IPR038765">
    <property type="entry name" value="Papain-like_cys_pep_sf"/>
</dbReference>
<dbReference type="STRING" id="31234.E3NM44"/>
<dbReference type="AlphaFoldDB" id="E3NM44"/>
<evidence type="ECO:0000313" key="6">
    <source>
        <dbReference type="Proteomes" id="UP000008281"/>
    </source>
</evidence>